<evidence type="ECO:0000313" key="9">
    <source>
        <dbReference type="EMBL" id="NMH80904.1"/>
    </source>
</evidence>
<feature type="transmembrane region" description="Helical" evidence="8">
    <location>
        <begin position="137"/>
        <end position="157"/>
    </location>
</feature>
<accession>A0ABX1RLX7</accession>
<keyword evidence="5 8" id="KW-1133">Transmembrane helix</keyword>
<feature type="transmembrane region" description="Helical" evidence="8">
    <location>
        <begin position="398"/>
        <end position="418"/>
    </location>
</feature>
<keyword evidence="6 8" id="KW-0472">Membrane</keyword>
<organism evidence="9 10">
    <name type="scientific">Pseudonocardia xinjiangensis</name>
    <dbReference type="NCBI Taxonomy" id="75289"/>
    <lineage>
        <taxon>Bacteria</taxon>
        <taxon>Bacillati</taxon>
        <taxon>Actinomycetota</taxon>
        <taxon>Actinomycetes</taxon>
        <taxon>Pseudonocardiales</taxon>
        <taxon>Pseudonocardiaceae</taxon>
        <taxon>Pseudonocardia</taxon>
    </lineage>
</organism>
<comment type="caution">
    <text evidence="9">The sequence shown here is derived from an EMBL/GenBank/DDBJ whole genome shotgun (WGS) entry which is preliminary data.</text>
</comment>
<evidence type="ECO:0000256" key="8">
    <source>
        <dbReference type="SAM" id="Phobius"/>
    </source>
</evidence>
<evidence type="ECO:0000256" key="3">
    <source>
        <dbReference type="ARBA" id="ARBA00022679"/>
    </source>
</evidence>
<feature type="transmembrane region" description="Helical" evidence="8">
    <location>
        <begin position="205"/>
        <end position="227"/>
    </location>
</feature>
<evidence type="ECO:0000256" key="5">
    <source>
        <dbReference type="ARBA" id="ARBA00022989"/>
    </source>
</evidence>
<feature type="transmembrane region" description="Helical" evidence="8">
    <location>
        <begin position="360"/>
        <end position="378"/>
    </location>
</feature>
<keyword evidence="3" id="KW-0808">Transferase</keyword>
<sequence length="429" mass="46149">MTVVGASTARTSAERRILDVLRSPRRILPVTVPFLVLVLVGVVIYTGGRHIDLQVYRFGVQAWLSGGDLYGPLPETAGHIALPFIYPPFAALAMVPLAVVPWVVAWTGLLALSTLSLGATLYVVARRLWEAGGRGGALSVASIALPLALAVQPGKVIDFDVPSDPRPPLSLEPVSQTIQFGQINLLLMALVALDCLVARPRWPRGVLIGIAAAIKLTPAAFVLYFLLRRDYRAAATAAISGAVATAIGFVVAPSQSWTFWLDNPAGGVSGSPFFTNQTFQAVLVRMGIDGTPRTVCWLLLSAGLLALAIPAIRRGSAPLALVATAGVALLVSPTSWSHHWVWVAPALLVAAATAWRLRSWTWAVVTLAMAAVFVIAPHQQGLPRADNRELSWTPLQQFIGSTYVWFTVLLFVLLFVAMRRDRSAPQRWL</sequence>
<comment type="similarity">
    <text evidence="7">Belongs to the glycosyltransferase 87 family.</text>
</comment>
<protein>
    <submittedName>
        <fullName evidence="9">DUF2029 domain-containing protein</fullName>
    </submittedName>
</protein>
<dbReference type="Pfam" id="PF09594">
    <property type="entry name" value="GT87"/>
    <property type="match status" value="1"/>
</dbReference>
<feature type="transmembrane region" description="Helical" evidence="8">
    <location>
        <begin position="233"/>
        <end position="252"/>
    </location>
</feature>
<comment type="subcellular location">
    <subcellularLocation>
        <location evidence="1">Cell membrane</location>
        <topology evidence="1">Multi-pass membrane protein</topology>
    </subcellularLocation>
</comment>
<name>A0ABX1RLX7_9PSEU</name>
<proteinExistence type="inferred from homology"/>
<feature type="transmembrane region" description="Helical" evidence="8">
    <location>
        <begin position="105"/>
        <end position="125"/>
    </location>
</feature>
<gene>
    <name evidence="9" type="ORF">HF577_27910</name>
</gene>
<feature type="transmembrane region" description="Helical" evidence="8">
    <location>
        <begin position="339"/>
        <end position="355"/>
    </location>
</feature>
<evidence type="ECO:0000256" key="6">
    <source>
        <dbReference type="ARBA" id="ARBA00023136"/>
    </source>
</evidence>
<reference evidence="9 10" key="1">
    <citation type="submission" date="2020-04" db="EMBL/GenBank/DDBJ databases">
        <authorList>
            <person name="Klaysubun C."/>
            <person name="Duangmal K."/>
            <person name="Lipun K."/>
        </authorList>
    </citation>
    <scope>NUCLEOTIDE SEQUENCE [LARGE SCALE GENOMIC DNA]</scope>
    <source>
        <strain evidence="9 10">JCM 11839</strain>
    </source>
</reference>
<evidence type="ECO:0000256" key="4">
    <source>
        <dbReference type="ARBA" id="ARBA00022692"/>
    </source>
</evidence>
<dbReference type="RefSeq" id="WP_169398947.1">
    <property type="nucleotide sequence ID" value="NZ_BAAAJH010000036.1"/>
</dbReference>
<keyword evidence="10" id="KW-1185">Reference proteome</keyword>
<evidence type="ECO:0000256" key="7">
    <source>
        <dbReference type="ARBA" id="ARBA00024033"/>
    </source>
</evidence>
<feature type="transmembrane region" description="Helical" evidence="8">
    <location>
        <begin position="295"/>
        <end position="312"/>
    </location>
</feature>
<dbReference type="EMBL" id="JAAXKY010000120">
    <property type="protein sequence ID" value="NMH80904.1"/>
    <property type="molecule type" value="Genomic_DNA"/>
</dbReference>
<evidence type="ECO:0000256" key="1">
    <source>
        <dbReference type="ARBA" id="ARBA00004651"/>
    </source>
</evidence>
<dbReference type="Proteomes" id="UP001296706">
    <property type="component" value="Unassembled WGS sequence"/>
</dbReference>
<dbReference type="InterPro" id="IPR018584">
    <property type="entry name" value="GT87"/>
</dbReference>
<feature type="transmembrane region" description="Helical" evidence="8">
    <location>
        <begin position="27"/>
        <end position="47"/>
    </location>
</feature>
<keyword evidence="2" id="KW-1003">Cell membrane</keyword>
<evidence type="ECO:0000256" key="2">
    <source>
        <dbReference type="ARBA" id="ARBA00022475"/>
    </source>
</evidence>
<evidence type="ECO:0000313" key="10">
    <source>
        <dbReference type="Proteomes" id="UP001296706"/>
    </source>
</evidence>
<keyword evidence="4 8" id="KW-0812">Transmembrane</keyword>